<dbReference type="EMBL" id="JAUJEA010000011">
    <property type="protein sequence ID" value="MDN5204437.1"/>
    <property type="molecule type" value="Genomic_DNA"/>
</dbReference>
<sequence>MEITNRQILKELVQNEMPFGKYKGRKLIDLPEFYLSWFQSKGFPSGKLGKQLALVYEIKINGLDYLFEPLRKDFKN</sequence>
<proteinExistence type="predicted"/>
<evidence type="ECO:0000313" key="1">
    <source>
        <dbReference type="EMBL" id="MDN5204437.1"/>
    </source>
</evidence>
<comment type="caution">
    <text evidence="1">The sequence shown here is derived from an EMBL/GenBank/DDBJ whole genome shotgun (WGS) entry which is preliminary data.</text>
</comment>
<protein>
    <submittedName>
        <fullName evidence="1">DUF3820 family protein</fullName>
    </submittedName>
</protein>
<dbReference type="RefSeq" id="WP_346754460.1">
    <property type="nucleotide sequence ID" value="NZ_JAUJEA010000011.1"/>
</dbReference>
<name>A0ABT8KWV1_9BACT</name>
<reference evidence="1" key="1">
    <citation type="submission" date="2023-06" db="EMBL/GenBank/DDBJ databases">
        <title>Genomic of Parafulvivirga corallium.</title>
        <authorList>
            <person name="Wang G."/>
        </authorList>
    </citation>
    <scope>NUCLEOTIDE SEQUENCE</scope>
    <source>
        <strain evidence="1">BMA10</strain>
    </source>
</reference>
<dbReference type="Pfam" id="PF12843">
    <property type="entry name" value="QSregVF_b"/>
    <property type="match status" value="1"/>
</dbReference>
<accession>A0ABT8KWV1</accession>
<dbReference type="InterPro" id="IPR024530">
    <property type="entry name" value="QSregVF_b"/>
</dbReference>
<dbReference type="Proteomes" id="UP001172082">
    <property type="component" value="Unassembled WGS sequence"/>
</dbReference>
<keyword evidence="2" id="KW-1185">Reference proteome</keyword>
<evidence type="ECO:0000313" key="2">
    <source>
        <dbReference type="Proteomes" id="UP001172082"/>
    </source>
</evidence>
<gene>
    <name evidence="1" type="ORF">QQ008_23795</name>
</gene>
<organism evidence="1 2">
    <name type="scientific">Splendidivirga corallicola</name>
    <dbReference type="NCBI Taxonomy" id="3051826"/>
    <lineage>
        <taxon>Bacteria</taxon>
        <taxon>Pseudomonadati</taxon>
        <taxon>Bacteroidota</taxon>
        <taxon>Cytophagia</taxon>
        <taxon>Cytophagales</taxon>
        <taxon>Splendidivirgaceae</taxon>
        <taxon>Splendidivirga</taxon>
    </lineage>
</organism>